<name>A0A450TSZ8_9GAMM</name>
<dbReference type="EMBL" id="CAADEZ010000603">
    <property type="protein sequence ID" value="VFJ71758.1"/>
    <property type="molecule type" value="Genomic_DNA"/>
</dbReference>
<reference evidence="1" key="1">
    <citation type="submission" date="2019-02" db="EMBL/GenBank/DDBJ databases">
        <authorList>
            <person name="Gruber-Vodicka R. H."/>
            <person name="Seah K. B. B."/>
        </authorList>
    </citation>
    <scope>NUCLEOTIDE SEQUENCE</scope>
    <source>
        <strain evidence="1">BECK_BZ163</strain>
    </source>
</reference>
<evidence type="ECO:0000313" key="1">
    <source>
        <dbReference type="EMBL" id="VFJ71758.1"/>
    </source>
</evidence>
<protein>
    <submittedName>
        <fullName evidence="1">Uncharacterized protein</fullName>
    </submittedName>
</protein>
<accession>A0A450TSZ8</accession>
<organism evidence="1">
    <name type="scientific">Candidatus Kentrum sp. FM</name>
    <dbReference type="NCBI Taxonomy" id="2126340"/>
    <lineage>
        <taxon>Bacteria</taxon>
        <taxon>Pseudomonadati</taxon>
        <taxon>Pseudomonadota</taxon>
        <taxon>Gammaproteobacteria</taxon>
        <taxon>Candidatus Kentrum</taxon>
    </lineage>
</organism>
<proteinExistence type="predicted"/>
<dbReference type="AlphaFoldDB" id="A0A450TSZ8"/>
<sequence>MQEEIIRSFGKRLKARIEEIMAEFSQRMDFSGLEKAINEEIVEFSAQLQQALLCFVLSDKMFLSALKTYAGKLGMHLTQV</sequence>
<gene>
    <name evidence="1" type="ORF">BECKFM1743A_GA0114220_106031</name>
</gene>